<evidence type="ECO:0000256" key="1">
    <source>
        <dbReference type="SAM" id="SignalP"/>
    </source>
</evidence>
<evidence type="ECO:0008006" key="4">
    <source>
        <dbReference type="Google" id="ProtNLM"/>
    </source>
</evidence>
<proteinExistence type="predicted"/>
<feature type="chain" id="PRO_5032696497" description="DUF4852 domain-containing protein" evidence="1">
    <location>
        <begin position="28"/>
        <end position="442"/>
    </location>
</feature>
<gene>
    <name evidence="2" type="ORF">HYS17_03090</name>
</gene>
<dbReference type="EMBL" id="CP066681">
    <property type="protein sequence ID" value="QQG36774.1"/>
    <property type="molecule type" value="Genomic_DNA"/>
</dbReference>
<protein>
    <recommendedName>
        <fullName evidence="4">DUF4852 domain-containing protein</fullName>
    </recommendedName>
</protein>
<dbReference type="PROSITE" id="PS51257">
    <property type="entry name" value="PROKAR_LIPOPROTEIN"/>
    <property type="match status" value="1"/>
</dbReference>
<name>A0A7T5R3I9_9BACT</name>
<feature type="signal peptide" evidence="1">
    <location>
        <begin position="1"/>
        <end position="27"/>
    </location>
</feature>
<dbReference type="AlphaFoldDB" id="A0A7T5R3I9"/>
<organism evidence="2 3">
    <name type="scientific">Micavibrio aeruginosavorus</name>
    <dbReference type="NCBI Taxonomy" id="349221"/>
    <lineage>
        <taxon>Bacteria</taxon>
        <taxon>Pseudomonadati</taxon>
        <taxon>Bdellovibrionota</taxon>
        <taxon>Bdellovibrionia</taxon>
        <taxon>Bdellovibrionales</taxon>
        <taxon>Pseudobdellovibrionaceae</taxon>
        <taxon>Micavibrio</taxon>
    </lineage>
</organism>
<keyword evidence="1" id="KW-0732">Signal</keyword>
<reference evidence="2 3" key="1">
    <citation type="submission" date="2020-07" db="EMBL/GenBank/DDBJ databases">
        <title>Huge and variable diversity of episymbiotic CPR bacteria and DPANN archaea in groundwater ecosystems.</title>
        <authorList>
            <person name="He C.Y."/>
            <person name="Keren R."/>
            <person name="Whittaker M."/>
            <person name="Farag I.F."/>
            <person name="Doudna J."/>
            <person name="Cate J.H.D."/>
            <person name="Banfield J.F."/>
        </authorList>
    </citation>
    <scope>NUCLEOTIDE SEQUENCE [LARGE SCALE GENOMIC DNA]</scope>
    <source>
        <strain evidence="2">NC_groundwater_70_Ag_B-0.1um_54_66</strain>
    </source>
</reference>
<evidence type="ECO:0000313" key="2">
    <source>
        <dbReference type="EMBL" id="QQG36774.1"/>
    </source>
</evidence>
<evidence type="ECO:0000313" key="3">
    <source>
        <dbReference type="Proteomes" id="UP000595362"/>
    </source>
</evidence>
<dbReference type="Proteomes" id="UP000595362">
    <property type="component" value="Chromosome"/>
</dbReference>
<sequence>MIFVSKKPLNKVLCALALIIAIGFVTACRQAEAEEFKFVSAEFQDALHNVTIDYFLAPPKPEPKDLKLFYLEDKYEEYRNPKLAEAEAAYEHYPKLGDKLCEPIAKAYEEMLKVPLKRTEAAYQFDSELLKVMRSSGAYVLPISSGRGKVDGIFTVKDAEKLKQEYFKSFGEAEKLANAPKYEAENKVLFLVPSTDEGEGDYRKYIEFYNAVNRYGIQGTEKFDFDFKFVRSFLFVLGDTASFNGERIYFYVELPYKISGTRVGEIDELQYVPGSDLGDHVKCYTYSKTGLYYSGISSKKKFIDKGMADATVLDLEPLSIPLHSEYARDEIRRDDGQKGFRKNYYTLERSEVSEQSLECWMLAVGFASGDIKKCQNSGYADEYLKMLNSNICAWKDRTVETPKVNYPLTVDAGLHRADYMRLNNLSYNNRCNPETLPENRKD</sequence>
<accession>A0A7T5R3I9</accession>